<dbReference type="Proteomes" id="UP001147760">
    <property type="component" value="Unassembled WGS sequence"/>
</dbReference>
<proteinExistence type="predicted"/>
<protein>
    <submittedName>
        <fullName evidence="1">Uncharacterized protein</fullName>
    </submittedName>
</protein>
<accession>A0A9W9WRE4</accession>
<reference evidence="1" key="1">
    <citation type="submission" date="2022-12" db="EMBL/GenBank/DDBJ databases">
        <authorList>
            <person name="Petersen C."/>
        </authorList>
    </citation>
    <scope>NUCLEOTIDE SEQUENCE</scope>
    <source>
        <strain evidence="1">IBT 17660</strain>
    </source>
</reference>
<comment type="caution">
    <text evidence="1">The sequence shown here is derived from an EMBL/GenBank/DDBJ whole genome shotgun (WGS) entry which is preliminary data.</text>
</comment>
<evidence type="ECO:0000313" key="1">
    <source>
        <dbReference type="EMBL" id="KAJ5472306.1"/>
    </source>
</evidence>
<evidence type="ECO:0000313" key="2">
    <source>
        <dbReference type="Proteomes" id="UP001147760"/>
    </source>
</evidence>
<reference evidence="1" key="2">
    <citation type="journal article" date="2023" name="IMA Fungus">
        <title>Comparative genomic study of the Penicillium genus elucidates a diverse pangenome and 15 lateral gene transfer events.</title>
        <authorList>
            <person name="Petersen C."/>
            <person name="Sorensen T."/>
            <person name="Nielsen M.R."/>
            <person name="Sondergaard T.E."/>
            <person name="Sorensen J.L."/>
            <person name="Fitzpatrick D.A."/>
            <person name="Frisvad J.C."/>
            <person name="Nielsen K.L."/>
        </authorList>
    </citation>
    <scope>NUCLEOTIDE SEQUENCE</scope>
    <source>
        <strain evidence="1">IBT 17660</strain>
    </source>
</reference>
<organism evidence="1 2">
    <name type="scientific">Penicillium desertorum</name>
    <dbReference type="NCBI Taxonomy" id="1303715"/>
    <lineage>
        <taxon>Eukaryota</taxon>
        <taxon>Fungi</taxon>
        <taxon>Dikarya</taxon>
        <taxon>Ascomycota</taxon>
        <taxon>Pezizomycotina</taxon>
        <taxon>Eurotiomycetes</taxon>
        <taxon>Eurotiomycetidae</taxon>
        <taxon>Eurotiales</taxon>
        <taxon>Aspergillaceae</taxon>
        <taxon>Penicillium</taxon>
    </lineage>
</organism>
<sequence length="106" mass="11978">MPKYAAEFPASAPSRAWNRTGNALENQSDIIGNRFVIILASCIIARVEELLIVAEYFWLGQCLKIVDCVGAWWLEVGIQAILIHINGYITSWYVFSPWYVIDIAAE</sequence>
<gene>
    <name evidence="1" type="ORF">N7530_006307</name>
</gene>
<keyword evidence="2" id="KW-1185">Reference proteome</keyword>
<name>A0A9W9WRE4_9EURO</name>
<dbReference type="EMBL" id="JAPWDO010000004">
    <property type="protein sequence ID" value="KAJ5472306.1"/>
    <property type="molecule type" value="Genomic_DNA"/>
</dbReference>
<dbReference type="AlphaFoldDB" id="A0A9W9WRE4"/>